<evidence type="ECO:0000313" key="4">
    <source>
        <dbReference type="EMBL" id="EGO62220.1"/>
    </source>
</evidence>
<evidence type="ECO:0000256" key="2">
    <source>
        <dbReference type="ARBA" id="ARBA00022801"/>
    </source>
</evidence>
<dbReference type="Gene3D" id="3.30.70.2330">
    <property type="match status" value="1"/>
</dbReference>
<evidence type="ECO:0000259" key="3">
    <source>
        <dbReference type="Pfam" id="PF08797"/>
    </source>
</evidence>
<dbReference type="InterPro" id="IPR014905">
    <property type="entry name" value="HIRAN"/>
</dbReference>
<reference evidence="4 5" key="1">
    <citation type="journal article" date="2011" name="EMBO J.">
        <title>Structural diversity of bacterial flagellar motors.</title>
        <authorList>
            <person name="Chen S."/>
            <person name="Beeby M."/>
            <person name="Murphy G.E."/>
            <person name="Leadbetter J.R."/>
            <person name="Hendrixson D.R."/>
            <person name="Briegel A."/>
            <person name="Li Z."/>
            <person name="Shi J."/>
            <person name="Tocheva E.I."/>
            <person name="Muller A."/>
            <person name="Dobro M.J."/>
            <person name="Jensen G.J."/>
        </authorList>
    </citation>
    <scope>NUCLEOTIDE SEQUENCE [LARGE SCALE GENOMIC DNA]</scope>
    <source>
        <strain evidence="4 5">DSM 6540</strain>
    </source>
</reference>
<feature type="domain" description="HIRAN" evidence="3">
    <location>
        <begin position="6"/>
        <end position="60"/>
    </location>
</feature>
<dbReference type="GO" id="GO:0003676">
    <property type="term" value="F:nucleic acid binding"/>
    <property type="evidence" value="ECO:0007669"/>
    <property type="project" value="InterPro"/>
</dbReference>
<accession>F7NP97</accession>
<keyword evidence="5" id="KW-1185">Reference proteome</keyword>
<comment type="caution">
    <text evidence="4">The sequence shown here is derived from an EMBL/GenBank/DDBJ whole genome shotgun (WGS) entry which is preliminary data.</text>
</comment>
<protein>
    <recommendedName>
        <fullName evidence="3">HIRAN domain-containing protein</fullName>
    </recommendedName>
</protein>
<evidence type="ECO:0000256" key="1">
    <source>
        <dbReference type="ARBA" id="ARBA00022723"/>
    </source>
</evidence>
<proteinExistence type="predicted"/>
<dbReference type="GO" id="GO:0016818">
    <property type="term" value="F:hydrolase activity, acting on acid anhydrides, in phosphorus-containing anhydrides"/>
    <property type="evidence" value="ECO:0007669"/>
    <property type="project" value="InterPro"/>
</dbReference>
<sequence>MEMKRYVAVVGMNQYFGSNVFRLGTALKLIKETDNPHDGEAIKVEIDPVGQVGYVANSTNTVPLGCQSAGRIYDTFCDSTFGVVRFVLEDTVIAEIPPIEIAILESDEAIEIVHIAYTK</sequence>
<organism evidence="4 5">
    <name type="scientific">Acetonema longum DSM 6540</name>
    <dbReference type="NCBI Taxonomy" id="1009370"/>
    <lineage>
        <taxon>Bacteria</taxon>
        <taxon>Bacillati</taxon>
        <taxon>Bacillota</taxon>
        <taxon>Negativicutes</taxon>
        <taxon>Acetonemataceae</taxon>
        <taxon>Acetonema</taxon>
    </lineage>
</organism>
<dbReference type="Proteomes" id="UP000003240">
    <property type="component" value="Unassembled WGS sequence"/>
</dbReference>
<dbReference type="GO" id="GO:0008270">
    <property type="term" value="F:zinc ion binding"/>
    <property type="evidence" value="ECO:0007669"/>
    <property type="project" value="InterPro"/>
</dbReference>
<dbReference type="STRING" id="1009370.ALO_19702"/>
<dbReference type="EMBL" id="AFGF01000240">
    <property type="protein sequence ID" value="EGO62220.1"/>
    <property type="molecule type" value="Genomic_DNA"/>
</dbReference>
<dbReference type="Pfam" id="PF08797">
    <property type="entry name" value="HIRAN"/>
    <property type="match status" value="1"/>
</dbReference>
<evidence type="ECO:0000313" key="5">
    <source>
        <dbReference type="Proteomes" id="UP000003240"/>
    </source>
</evidence>
<dbReference type="eggNOG" id="ENOG50330YI">
    <property type="taxonomic scope" value="Bacteria"/>
</dbReference>
<keyword evidence="1" id="KW-0479">Metal-binding</keyword>
<name>F7NP97_9FIRM</name>
<gene>
    <name evidence="4" type="ORF">ALO_19702</name>
</gene>
<dbReference type="OrthoDB" id="2988931at2"/>
<keyword evidence="2" id="KW-0378">Hydrolase</keyword>
<dbReference type="AlphaFoldDB" id="F7NP97"/>